<proteinExistence type="predicted"/>
<dbReference type="EMBL" id="BK063070">
    <property type="protein sequence ID" value="DBA11640.1"/>
    <property type="molecule type" value="Genomic_DNA"/>
</dbReference>
<protein>
    <submittedName>
        <fullName evidence="1">ORF26</fullName>
    </submittedName>
</protein>
<reference evidence="1" key="2">
    <citation type="submission" date="2023-01" db="EMBL/GenBank/DDBJ databases">
        <authorList>
            <person name="Rosani U."/>
            <person name="Delmont T.O."/>
            <person name="Gaia M."/>
            <person name="Krupovic M."/>
        </authorList>
    </citation>
    <scope>NUCLEOTIDE SEQUENCE</scope>
    <source>
        <strain evidence="1">MalacoHV4/Med/2018 155</strain>
    </source>
</reference>
<name>A0AA48P7N3_9VIRU</name>
<evidence type="ECO:0000313" key="1">
    <source>
        <dbReference type="EMBL" id="DBA11640.1"/>
    </source>
</evidence>
<organism evidence="1">
    <name type="scientific">Malaco herpesvirus 4</name>
    <dbReference type="NCBI Taxonomy" id="3031800"/>
    <lineage>
        <taxon>Viruses</taxon>
        <taxon>Duplodnaviria</taxon>
        <taxon>Heunggongvirae</taxon>
        <taxon>Peploviricota</taxon>
        <taxon>Herviviricetes</taxon>
        <taxon>Herpesvirales</taxon>
        <taxon>Malacoherpesviridae</taxon>
    </lineage>
</organism>
<accession>A0AA48P7N3</accession>
<reference evidence="1" key="1">
    <citation type="journal article" date="2023" name="Front. Mar. Sci.">
        <title>Tracing the invertebrate herpesviruses in the global sequence datasets.</title>
        <authorList>
            <person name="Rosani U."/>
            <person name="Gaia M."/>
            <person name="Delmont T.O."/>
            <person name="Krupovic M."/>
        </authorList>
    </citation>
    <scope>NUCLEOTIDE SEQUENCE</scope>
    <source>
        <strain evidence="1">MalacoHV4/Med/2018 155</strain>
    </source>
</reference>
<sequence>MYMRLSSLIFHIWHTFKSNRPRYCPVFSSAVCSISNKPVSLCGVNKVTLTPDSVLVVGVCMCSSRPCNSDVFDGTKTCFLCFGGGVLNITMPPLNGTYGPTVDK</sequence>